<dbReference type="Pfam" id="PF00704">
    <property type="entry name" value="Glyco_hydro_18"/>
    <property type="match status" value="1"/>
</dbReference>
<dbReference type="GO" id="GO:0005975">
    <property type="term" value="P:carbohydrate metabolic process"/>
    <property type="evidence" value="ECO:0007669"/>
    <property type="project" value="InterPro"/>
</dbReference>
<feature type="compositionally biased region" description="Pro residues" evidence="3">
    <location>
        <begin position="433"/>
        <end position="448"/>
    </location>
</feature>
<feature type="domain" description="GH18" evidence="4">
    <location>
        <begin position="12"/>
        <end position="363"/>
    </location>
</feature>
<protein>
    <recommendedName>
        <fullName evidence="2">chitinase</fullName>
        <ecNumber evidence="2">3.2.1.14</ecNumber>
    </recommendedName>
</protein>
<feature type="region of interest" description="Disordered" evidence="3">
    <location>
        <begin position="390"/>
        <end position="465"/>
    </location>
</feature>
<reference evidence="6" key="1">
    <citation type="journal article" date="2014" name="Genome Announc.">
        <title>Genome sequence of the pathogenic fungus Sporothrix schenckii (ATCC 58251).</title>
        <authorList>
            <person name="Cuomo C.A."/>
            <person name="Rodriguez-Del Valle N."/>
            <person name="Perez-Sanchez L."/>
            <person name="Abouelleil A."/>
            <person name="Goldberg J."/>
            <person name="Young S."/>
            <person name="Zeng Q."/>
            <person name="Birren B.W."/>
        </authorList>
    </citation>
    <scope>NUCLEOTIDE SEQUENCE [LARGE SCALE GENOMIC DNA]</scope>
    <source>
        <strain evidence="6">ATCC 58251 / de Perez 2211183</strain>
    </source>
</reference>
<dbReference type="OrthoDB" id="73875at2759"/>
<feature type="compositionally biased region" description="Low complexity" evidence="3">
    <location>
        <begin position="390"/>
        <end position="401"/>
    </location>
</feature>
<dbReference type="PANTHER" id="PTHR11177:SF333">
    <property type="entry name" value="CHITINASE"/>
    <property type="match status" value="1"/>
</dbReference>
<dbReference type="GO" id="GO:0008843">
    <property type="term" value="F:endochitinase activity"/>
    <property type="evidence" value="ECO:0007669"/>
    <property type="project" value="UniProtKB-EC"/>
</dbReference>
<evidence type="ECO:0000259" key="4">
    <source>
        <dbReference type="PROSITE" id="PS51910"/>
    </source>
</evidence>
<dbReference type="SMART" id="SM00636">
    <property type="entry name" value="Glyco_18"/>
    <property type="match status" value="1"/>
</dbReference>
<evidence type="ECO:0000313" key="5">
    <source>
        <dbReference type="EMBL" id="ERS97515.1"/>
    </source>
</evidence>
<name>U7PST3_SPOS1</name>
<evidence type="ECO:0000256" key="3">
    <source>
        <dbReference type="SAM" id="MobiDB-lite"/>
    </source>
</evidence>
<dbReference type="Gene3D" id="3.20.20.80">
    <property type="entry name" value="Glycosidases"/>
    <property type="match status" value="1"/>
</dbReference>
<feature type="compositionally biased region" description="Basic and acidic residues" evidence="3">
    <location>
        <begin position="449"/>
        <end position="459"/>
    </location>
</feature>
<comment type="similarity">
    <text evidence="1">Belongs to the glycosyl hydrolase 18 family. Chitinase class V subfamily.</text>
</comment>
<accession>U7PST3</accession>
<dbReference type="AlphaFoldDB" id="U7PST3"/>
<dbReference type="PROSITE" id="PS51910">
    <property type="entry name" value="GH18_2"/>
    <property type="match status" value="1"/>
</dbReference>
<organism evidence="5 6">
    <name type="scientific">Sporothrix schenckii (strain ATCC 58251 / de Perez 2211183)</name>
    <name type="common">Rose-picker's disease fungus</name>
    <dbReference type="NCBI Taxonomy" id="1391915"/>
    <lineage>
        <taxon>Eukaryota</taxon>
        <taxon>Fungi</taxon>
        <taxon>Dikarya</taxon>
        <taxon>Ascomycota</taxon>
        <taxon>Pezizomycotina</taxon>
        <taxon>Sordariomycetes</taxon>
        <taxon>Sordariomycetidae</taxon>
        <taxon>Ophiostomatales</taxon>
        <taxon>Ophiostomataceae</taxon>
        <taxon>Sporothrix</taxon>
    </lineage>
</organism>
<dbReference type="InterPro" id="IPR011583">
    <property type="entry name" value="Chitinase_II/V-like_cat"/>
</dbReference>
<sequence>MPKAVGGNSASGRKIGYWQSSNVRKRQYKDGKFKCPPVRPGDIPLDTNIPSVAVGRIYTMLLTWIAVGGFDFSDPGVDPDAETDTAPDVSTHSTWSDMAMTTDRRTAFIQLLITFMDKYGFQGIDLDWEYPVSEDRGGRPEDTKNFVSLVREMRQAFGTKYGISVALAPDFWYLRYFDAVAMQPYVDWFGFMAYDLHGVWASDSKSKLVRGHTDAEEIYKDIIPLSFDGLDFRKINFGMAIYGRGFTLADPKCRAMDGTCSWTGGNEAGICTDFSDVLSYDEIQQKILDAQRQNRAGPTLDLTTMMKYLTWGDKQQNWIGYYDQETWQLKKTNLADKYGFVTTASISFSPVYVGGGRNGGDTFTPVPIIPMPSMILSVTPTAGGTVTTRTATLPNWPTTGQWPPPGGVTNQDPWQAPTHSDANSSTSTQEPFAPLPPLYPITGPTDPPVPKETDFRTTETTETTSTTTAAVVIMTWPPGMNMNLKPEPHITLT</sequence>
<dbReference type="GO" id="GO:0008061">
    <property type="term" value="F:chitin binding"/>
    <property type="evidence" value="ECO:0007669"/>
    <property type="project" value="InterPro"/>
</dbReference>
<dbReference type="PANTHER" id="PTHR11177">
    <property type="entry name" value="CHITINASE"/>
    <property type="match status" value="1"/>
</dbReference>
<dbReference type="InterPro" id="IPR029070">
    <property type="entry name" value="Chitinase_insertion_sf"/>
</dbReference>
<dbReference type="EC" id="3.2.1.14" evidence="2"/>
<dbReference type="InterPro" id="IPR050314">
    <property type="entry name" value="Glycosyl_Hydrlase_18"/>
</dbReference>
<proteinExistence type="inferred from homology"/>
<evidence type="ECO:0000313" key="6">
    <source>
        <dbReference type="Proteomes" id="UP000018087"/>
    </source>
</evidence>
<dbReference type="HOGENOM" id="CLU_553396_0_0_1"/>
<gene>
    <name evidence="5" type="ORF">HMPREF1624_05684</name>
</gene>
<dbReference type="STRING" id="1391915.U7PST3"/>
<dbReference type="InterPro" id="IPR001223">
    <property type="entry name" value="Glyco_hydro18_cat"/>
</dbReference>
<dbReference type="eggNOG" id="KOG2806">
    <property type="taxonomic scope" value="Eukaryota"/>
</dbReference>
<evidence type="ECO:0000256" key="1">
    <source>
        <dbReference type="ARBA" id="ARBA00008682"/>
    </source>
</evidence>
<dbReference type="InterPro" id="IPR017853">
    <property type="entry name" value="GH"/>
</dbReference>
<feature type="compositionally biased region" description="Polar residues" evidence="3">
    <location>
        <begin position="410"/>
        <end position="430"/>
    </location>
</feature>
<dbReference type="EMBL" id="KI440847">
    <property type="protein sequence ID" value="ERS97515.1"/>
    <property type="molecule type" value="Genomic_DNA"/>
</dbReference>
<evidence type="ECO:0000256" key="2">
    <source>
        <dbReference type="ARBA" id="ARBA00012729"/>
    </source>
</evidence>
<dbReference type="SUPFAM" id="SSF51445">
    <property type="entry name" value="(Trans)glycosidases"/>
    <property type="match status" value="1"/>
</dbReference>
<keyword evidence="6" id="KW-1185">Reference proteome</keyword>
<dbReference type="Proteomes" id="UP000018087">
    <property type="component" value="Unassembled WGS sequence"/>
</dbReference>
<dbReference type="SUPFAM" id="SSF54556">
    <property type="entry name" value="Chitinase insertion domain"/>
    <property type="match status" value="1"/>
</dbReference>